<dbReference type="InterPro" id="IPR002716">
    <property type="entry name" value="PIN_dom"/>
</dbReference>
<dbReference type="AlphaFoldDB" id="A0A7X5V6V7"/>
<reference evidence="8 9" key="1">
    <citation type="submission" date="2020-03" db="EMBL/GenBank/DDBJ databases">
        <title>Sequencing the genomes of 1000 actinobacteria strains.</title>
        <authorList>
            <person name="Klenk H.-P."/>
        </authorList>
    </citation>
    <scope>NUCLEOTIDE SEQUENCE [LARGE SCALE GENOMIC DNA]</scope>
    <source>
        <strain evidence="8 9">DSM 45490</strain>
    </source>
</reference>
<dbReference type="GO" id="GO:0016787">
    <property type="term" value="F:hydrolase activity"/>
    <property type="evidence" value="ECO:0007669"/>
    <property type="project" value="UniProtKB-KW"/>
</dbReference>
<name>A0A7X5V6V7_9ACTN</name>
<proteinExistence type="predicted"/>
<dbReference type="EMBL" id="JAASRO010000001">
    <property type="protein sequence ID" value="NIK55705.1"/>
    <property type="molecule type" value="Genomic_DNA"/>
</dbReference>
<keyword evidence="4" id="KW-0460">Magnesium</keyword>
<evidence type="ECO:0000313" key="8">
    <source>
        <dbReference type="EMBL" id="NIK55705.1"/>
    </source>
</evidence>
<feature type="domain" description="PIN" evidence="6">
    <location>
        <begin position="20"/>
        <end position="111"/>
    </location>
</feature>
<evidence type="ECO:0000256" key="1">
    <source>
        <dbReference type="ARBA" id="ARBA00022722"/>
    </source>
</evidence>
<evidence type="ECO:0000313" key="9">
    <source>
        <dbReference type="Proteomes" id="UP000555407"/>
    </source>
</evidence>
<organism evidence="8 9">
    <name type="scientific">Kribbella shirazensis</name>
    <dbReference type="NCBI Taxonomy" id="1105143"/>
    <lineage>
        <taxon>Bacteria</taxon>
        <taxon>Bacillati</taxon>
        <taxon>Actinomycetota</taxon>
        <taxon>Actinomycetes</taxon>
        <taxon>Propionibacteriales</taxon>
        <taxon>Kribbellaceae</taxon>
        <taxon>Kribbella</taxon>
    </lineage>
</organism>
<evidence type="ECO:0000256" key="3">
    <source>
        <dbReference type="ARBA" id="ARBA00022801"/>
    </source>
</evidence>
<evidence type="ECO:0000259" key="7">
    <source>
        <dbReference type="Pfam" id="PF26343"/>
    </source>
</evidence>
<feature type="compositionally biased region" description="Low complexity" evidence="5">
    <location>
        <begin position="204"/>
        <end position="217"/>
    </location>
</feature>
<keyword evidence="9" id="KW-1185">Reference proteome</keyword>
<dbReference type="GO" id="GO:0004518">
    <property type="term" value="F:nuclease activity"/>
    <property type="evidence" value="ECO:0007669"/>
    <property type="project" value="UniProtKB-KW"/>
</dbReference>
<keyword evidence="1" id="KW-0540">Nuclease</keyword>
<keyword evidence="3" id="KW-0378">Hydrolase</keyword>
<evidence type="ECO:0000256" key="2">
    <source>
        <dbReference type="ARBA" id="ARBA00022723"/>
    </source>
</evidence>
<dbReference type="InterPro" id="IPR058652">
    <property type="entry name" value="VapC50_C"/>
</dbReference>
<feature type="domain" description="VapC50 C-terminal" evidence="7">
    <location>
        <begin position="131"/>
        <end position="181"/>
    </location>
</feature>
<accession>A0A7X5V6V7</accession>
<evidence type="ECO:0000256" key="4">
    <source>
        <dbReference type="ARBA" id="ARBA00022842"/>
    </source>
</evidence>
<comment type="caution">
    <text evidence="8">The sequence shown here is derived from an EMBL/GenBank/DDBJ whole genome shotgun (WGS) entry which is preliminary data.</text>
</comment>
<dbReference type="Pfam" id="PF13470">
    <property type="entry name" value="PIN_3"/>
    <property type="match status" value="1"/>
</dbReference>
<keyword evidence="2" id="KW-0479">Metal-binding</keyword>
<dbReference type="RefSeq" id="WP_167204564.1">
    <property type="nucleotide sequence ID" value="NZ_JAASRO010000001.1"/>
</dbReference>
<gene>
    <name evidence="8" type="ORF">BJY22_001422</name>
</gene>
<sequence length="242" mass="26483">MPEPRRQAFLDANVLRGNLQTDVLLSLADNDAFAPRWSAQVLDEVHRNRPDGLSAGKMQRRLDQMNRAFPRAMVSGYEHLEPQMQADEKDKHVLAAAVHSESTVLVTENVKDFHPPTTGPHAMPVQKLSPFLSQVVDDNPQRAVAAMRQMISRTDREPNTMPALIDKLAAQQDLRGFAQKLNSVVPAEERGSHPTLEQGKSAQSVAFDGVASAAGAAQKPESTPTASKHGAQEQSKSNENKL</sequence>
<feature type="region of interest" description="Disordered" evidence="5">
    <location>
        <begin position="188"/>
        <end position="242"/>
    </location>
</feature>
<feature type="compositionally biased region" description="Polar residues" evidence="5">
    <location>
        <begin position="220"/>
        <end position="235"/>
    </location>
</feature>
<evidence type="ECO:0000259" key="6">
    <source>
        <dbReference type="Pfam" id="PF13470"/>
    </source>
</evidence>
<protein>
    <submittedName>
        <fullName evidence="8">Putative nucleic acid-binding protein</fullName>
    </submittedName>
</protein>
<dbReference type="GO" id="GO:0046872">
    <property type="term" value="F:metal ion binding"/>
    <property type="evidence" value="ECO:0007669"/>
    <property type="project" value="UniProtKB-KW"/>
</dbReference>
<evidence type="ECO:0000256" key="5">
    <source>
        <dbReference type="SAM" id="MobiDB-lite"/>
    </source>
</evidence>
<dbReference type="Pfam" id="PF26343">
    <property type="entry name" value="VapC50_C"/>
    <property type="match status" value="1"/>
</dbReference>
<dbReference type="Proteomes" id="UP000555407">
    <property type="component" value="Unassembled WGS sequence"/>
</dbReference>